<protein>
    <submittedName>
        <fullName evidence="1">Uncharacterized protein</fullName>
    </submittedName>
</protein>
<name>A0ABR0H9D3_9PEZI</name>
<keyword evidence="2" id="KW-1185">Reference proteome</keyword>
<dbReference type="Proteomes" id="UP001326199">
    <property type="component" value="Unassembled WGS sequence"/>
</dbReference>
<reference evidence="1 2" key="1">
    <citation type="journal article" date="2023" name="bioRxiv">
        <title>High-quality genome assemblies of four members of thePodospora anserinaspecies complex.</title>
        <authorList>
            <person name="Ament-Velasquez S.L."/>
            <person name="Vogan A.A."/>
            <person name="Wallerman O."/>
            <person name="Hartmann F."/>
            <person name="Gautier V."/>
            <person name="Silar P."/>
            <person name="Giraud T."/>
            <person name="Johannesson H."/>
        </authorList>
    </citation>
    <scope>NUCLEOTIDE SEQUENCE [LARGE SCALE GENOMIC DNA]</scope>
    <source>
        <strain evidence="1 2">CBS 411.78</strain>
    </source>
</reference>
<dbReference type="GeneID" id="87934141"/>
<gene>
    <name evidence="1" type="ORF">QC763_512400</name>
</gene>
<evidence type="ECO:0000313" key="1">
    <source>
        <dbReference type="EMBL" id="KAK4664624.1"/>
    </source>
</evidence>
<dbReference type="RefSeq" id="XP_062764590.1">
    <property type="nucleotide sequence ID" value="XM_062913798.1"/>
</dbReference>
<proteinExistence type="predicted"/>
<comment type="caution">
    <text evidence="1">The sequence shown here is derived from an EMBL/GenBank/DDBJ whole genome shotgun (WGS) entry which is preliminary data.</text>
</comment>
<dbReference type="EMBL" id="JAFFHB010000006">
    <property type="protein sequence ID" value="KAK4664624.1"/>
    <property type="molecule type" value="Genomic_DNA"/>
</dbReference>
<accession>A0ABR0H9D3</accession>
<evidence type="ECO:0000313" key="2">
    <source>
        <dbReference type="Proteomes" id="UP001326199"/>
    </source>
</evidence>
<organism evidence="1 2">
    <name type="scientific">Podospora pseudopauciseta</name>
    <dbReference type="NCBI Taxonomy" id="2093780"/>
    <lineage>
        <taxon>Eukaryota</taxon>
        <taxon>Fungi</taxon>
        <taxon>Dikarya</taxon>
        <taxon>Ascomycota</taxon>
        <taxon>Pezizomycotina</taxon>
        <taxon>Sordariomycetes</taxon>
        <taxon>Sordariomycetidae</taxon>
        <taxon>Sordariales</taxon>
        <taxon>Podosporaceae</taxon>
        <taxon>Podospora</taxon>
    </lineage>
</organism>
<sequence length="57" mass="6186">MLPRPRGPICKGFCNKHTKTICKGPAAMGPFQKSCWDKPKKLDSACSRFAPAAPSHS</sequence>